<dbReference type="EMBL" id="AMZH03012130">
    <property type="protein sequence ID" value="RRT51611.1"/>
    <property type="molecule type" value="Genomic_DNA"/>
</dbReference>
<proteinExistence type="predicted"/>
<comment type="caution">
    <text evidence="1">The sequence shown here is derived from an EMBL/GenBank/DDBJ whole genome shotgun (WGS) entry which is preliminary data.</text>
</comment>
<protein>
    <submittedName>
        <fullName evidence="1">Uncharacterized protein</fullName>
    </submittedName>
</protein>
<evidence type="ECO:0000313" key="1">
    <source>
        <dbReference type="EMBL" id="RRT51611.1"/>
    </source>
</evidence>
<organism evidence="1 2">
    <name type="scientific">Ensete ventricosum</name>
    <name type="common">Abyssinian banana</name>
    <name type="synonym">Musa ensete</name>
    <dbReference type="NCBI Taxonomy" id="4639"/>
    <lineage>
        <taxon>Eukaryota</taxon>
        <taxon>Viridiplantae</taxon>
        <taxon>Streptophyta</taxon>
        <taxon>Embryophyta</taxon>
        <taxon>Tracheophyta</taxon>
        <taxon>Spermatophyta</taxon>
        <taxon>Magnoliopsida</taxon>
        <taxon>Liliopsida</taxon>
        <taxon>Zingiberales</taxon>
        <taxon>Musaceae</taxon>
        <taxon>Ensete</taxon>
    </lineage>
</organism>
<evidence type="ECO:0000313" key="2">
    <source>
        <dbReference type="Proteomes" id="UP000287651"/>
    </source>
</evidence>
<accession>A0A426YIM8</accession>
<dbReference type="Proteomes" id="UP000287651">
    <property type="component" value="Unassembled WGS sequence"/>
</dbReference>
<sequence>MVCEHSARQQVGYRRRAWPPVGRLPIRVATRSQAPFRGSQAARGSCPQPRLPQAWATAYRGSCPLLGHLQAKWSRARSDNRPQASIVADDMQHYRFRRSNDGGHENRAVWQLGFHSTKGQSYISEFKKFRGLSFYPKF</sequence>
<dbReference type="AlphaFoldDB" id="A0A426YIM8"/>
<reference evidence="1 2" key="1">
    <citation type="journal article" date="2014" name="Agronomy (Basel)">
        <title>A Draft Genome Sequence for Ensete ventricosum, the Drought-Tolerant Tree Against Hunger.</title>
        <authorList>
            <person name="Harrison J."/>
            <person name="Moore K.A."/>
            <person name="Paszkiewicz K."/>
            <person name="Jones T."/>
            <person name="Grant M."/>
            <person name="Ambacheew D."/>
            <person name="Muzemil S."/>
            <person name="Studholme D.J."/>
        </authorList>
    </citation>
    <scope>NUCLEOTIDE SEQUENCE [LARGE SCALE GENOMIC DNA]</scope>
</reference>
<name>A0A426YIM8_ENSVE</name>
<gene>
    <name evidence="1" type="ORF">B296_00051007</name>
</gene>